<dbReference type="Proteomes" id="UP000029381">
    <property type="component" value="Unassembled WGS sequence"/>
</dbReference>
<dbReference type="Pfam" id="PF02674">
    <property type="entry name" value="Colicin_V"/>
    <property type="match status" value="1"/>
</dbReference>
<dbReference type="AlphaFoldDB" id="A0A091BZV1"/>
<name>A0A091BZV1_9ENTE</name>
<keyword evidence="7" id="KW-1185">Reference proteome</keyword>
<feature type="transmembrane region" description="Helical" evidence="5">
    <location>
        <begin position="107"/>
        <end position="131"/>
    </location>
</feature>
<dbReference type="EMBL" id="JPVT01000224">
    <property type="protein sequence ID" value="KFN89322.1"/>
    <property type="molecule type" value="Genomic_DNA"/>
</dbReference>
<dbReference type="GO" id="GO:0016020">
    <property type="term" value="C:membrane"/>
    <property type="evidence" value="ECO:0007669"/>
    <property type="project" value="UniProtKB-SubCell"/>
</dbReference>
<dbReference type="PANTHER" id="PTHR37306:SF1">
    <property type="entry name" value="COLICIN V PRODUCTION PROTEIN"/>
    <property type="match status" value="1"/>
</dbReference>
<evidence type="ECO:0000256" key="1">
    <source>
        <dbReference type="ARBA" id="ARBA00004141"/>
    </source>
</evidence>
<feature type="transmembrane region" description="Helical" evidence="5">
    <location>
        <begin position="32"/>
        <end position="55"/>
    </location>
</feature>
<dbReference type="InterPro" id="IPR003825">
    <property type="entry name" value="Colicin-V_CvpA"/>
</dbReference>
<feature type="transmembrane region" description="Helical" evidence="5">
    <location>
        <begin position="67"/>
        <end position="87"/>
    </location>
</feature>
<evidence type="ECO:0000256" key="2">
    <source>
        <dbReference type="ARBA" id="ARBA00022692"/>
    </source>
</evidence>
<organism evidence="6 7">
    <name type="scientific">Tetragenococcus muriaticus 3MR10-3</name>
    <dbReference type="NCBI Taxonomy" id="1302648"/>
    <lineage>
        <taxon>Bacteria</taxon>
        <taxon>Bacillati</taxon>
        <taxon>Bacillota</taxon>
        <taxon>Bacilli</taxon>
        <taxon>Lactobacillales</taxon>
        <taxon>Enterococcaceae</taxon>
        <taxon>Tetragenococcus</taxon>
    </lineage>
</organism>
<keyword evidence="3 5" id="KW-1133">Transmembrane helix</keyword>
<keyword evidence="4 5" id="KW-0472">Membrane</keyword>
<dbReference type="RefSeq" id="WP_081675771.1">
    <property type="nucleotide sequence ID" value="NZ_JPVT01000224.1"/>
</dbReference>
<evidence type="ECO:0000313" key="6">
    <source>
        <dbReference type="EMBL" id="KFN89322.1"/>
    </source>
</evidence>
<dbReference type="PATRIC" id="fig|1302648.3.peg.1998"/>
<sequence>MILTWIILLVLIGGFFIGLRRGLVFQVVGLTGFIIALAAASLYSNTLAPYLSWIPSPGSMNGITEDFYYQAIAFILLFIGVRILWNILGSSLDFLASLPLLNIVNRWLGGAFGIVKVYIAVFLLLNLVAFVPNATAQETVSDSTLAQTIVQDTPVLSEKVEEL</sequence>
<comment type="subcellular location">
    <subcellularLocation>
        <location evidence="1">Membrane</location>
        <topology evidence="1">Multi-pass membrane protein</topology>
    </subcellularLocation>
</comment>
<gene>
    <name evidence="6" type="ORF">TMU3MR103_2037</name>
</gene>
<protein>
    <submittedName>
        <fullName evidence="6">Putative colicin V production protein</fullName>
    </submittedName>
</protein>
<reference evidence="6 7" key="1">
    <citation type="submission" date="2014-08" db="EMBL/GenBank/DDBJ databases">
        <title>Genome sequence of Tetragenococcus muriaticus.</title>
        <authorList>
            <person name="Chuea-nongthon C."/>
            <person name="Rodtong S."/>
            <person name="Yongsawatdigul J."/>
            <person name="Steele J.L."/>
            <person name="Liu X.-y."/>
            <person name="Speers J."/>
            <person name="Glasner J.D."/>
            <person name="Neeno-Eckwall E.C."/>
        </authorList>
    </citation>
    <scope>NUCLEOTIDE SEQUENCE [LARGE SCALE GENOMIC DNA]</scope>
    <source>
        <strain evidence="6 7">3MR10-3</strain>
    </source>
</reference>
<accession>A0A091BZV1</accession>
<evidence type="ECO:0000256" key="4">
    <source>
        <dbReference type="ARBA" id="ARBA00023136"/>
    </source>
</evidence>
<dbReference type="GO" id="GO:0009403">
    <property type="term" value="P:toxin biosynthetic process"/>
    <property type="evidence" value="ECO:0007669"/>
    <property type="project" value="InterPro"/>
</dbReference>
<proteinExistence type="predicted"/>
<evidence type="ECO:0000256" key="5">
    <source>
        <dbReference type="SAM" id="Phobius"/>
    </source>
</evidence>
<keyword evidence="2 5" id="KW-0812">Transmembrane</keyword>
<comment type="caution">
    <text evidence="6">The sequence shown here is derived from an EMBL/GenBank/DDBJ whole genome shotgun (WGS) entry which is preliminary data.</text>
</comment>
<evidence type="ECO:0000256" key="3">
    <source>
        <dbReference type="ARBA" id="ARBA00022989"/>
    </source>
</evidence>
<dbReference type="PANTHER" id="PTHR37306">
    <property type="entry name" value="COLICIN V PRODUCTION PROTEIN"/>
    <property type="match status" value="1"/>
</dbReference>
<evidence type="ECO:0000313" key="7">
    <source>
        <dbReference type="Proteomes" id="UP000029381"/>
    </source>
</evidence>